<accession>A0A645GEU2</accession>
<evidence type="ECO:0000313" key="1">
    <source>
        <dbReference type="EMBL" id="MPN24666.1"/>
    </source>
</evidence>
<sequence length="101" mass="11179">MVPDLSCLVVDAARSLLDHFFEFQVFELGAHLQLVELDHIGIVMLEVVILHRFLAVAGWCQGVDGIGQWWQGAFHSCFLVVEISKGRCGLESSKPAAQKIT</sequence>
<dbReference type="AlphaFoldDB" id="A0A645GEU2"/>
<gene>
    <name evidence="1" type="ORF">SDC9_172068</name>
</gene>
<organism evidence="1">
    <name type="scientific">bioreactor metagenome</name>
    <dbReference type="NCBI Taxonomy" id="1076179"/>
    <lineage>
        <taxon>unclassified sequences</taxon>
        <taxon>metagenomes</taxon>
        <taxon>ecological metagenomes</taxon>
    </lineage>
</organism>
<dbReference type="EMBL" id="VSSQ01073584">
    <property type="protein sequence ID" value="MPN24666.1"/>
    <property type="molecule type" value="Genomic_DNA"/>
</dbReference>
<protein>
    <submittedName>
        <fullName evidence="1">Uncharacterized protein</fullName>
    </submittedName>
</protein>
<comment type="caution">
    <text evidence="1">The sequence shown here is derived from an EMBL/GenBank/DDBJ whole genome shotgun (WGS) entry which is preliminary data.</text>
</comment>
<reference evidence="1" key="1">
    <citation type="submission" date="2019-08" db="EMBL/GenBank/DDBJ databases">
        <authorList>
            <person name="Kucharzyk K."/>
            <person name="Murdoch R.W."/>
            <person name="Higgins S."/>
            <person name="Loffler F."/>
        </authorList>
    </citation>
    <scope>NUCLEOTIDE SEQUENCE</scope>
</reference>
<proteinExistence type="predicted"/>
<name>A0A645GEU2_9ZZZZ</name>